<dbReference type="InterPro" id="IPR045089">
    <property type="entry name" value="PGGT1B-like"/>
</dbReference>
<dbReference type="STRING" id="195883.A0A482XID8"/>
<dbReference type="FunFam" id="1.50.10.20:FF:000005">
    <property type="entry name" value="Geranylgeranyl transferase type-1 subunit beta"/>
    <property type="match status" value="1"/>
</dbReference>
<comment type="cofactor">
    <cofactor evidence="2">
        <name>Zn(2+)</name>
        <dbReference type="ChEBI" id="CHEBI:29105"/>
    </cofactor>
</comment>
<dbReference type="InterPro" id="IPR001330">
    <property type="entry name" value="Prenyltrans"/>
</dbReference>
<reference evidence="17 18" key="1">
    <citation type="journal article" date="2017" name="Gigascience">
        <title>Genome sequence of the small brown planthopper, Laodelphax striatellus.</title>
        <authorList>
            <person name="Zhu J."/>
            <person name="Jiang F."/>
            <person name="Wang X."/>
            <person name="Yang P."/>
            <person name="Bao Y."/>
            <person name="Zhao W."/>
            <person name="Wang W."/>
            <person name="Lu H."/>
            <person name="Wang Q."/>
            <person name="Cui N."/>
            <person name="Li J."/>
            <person name="Chen X."/>
            <person name="Luo L."/>
            <person name="Yu J."/>
            <person name="Kang L."/>
            <person name="Cui F."/>
        </authorList>
    </citation>
    <scope>NUCLEOTIDE SEQUENCE [LARGE SCALE GENOMIC DNA]</scope>
    <source>
        <strain evidence="17">Lst14</strain>
    </source>
</reference>
<comment type="catalytic activity">
    <reaction evidence="13">
        <text>geranylgeranyl diphosphate + L-cysteinyl-[protein] = S-geranylgeranyl-L-cysteinyl-[protein] + diphosphate</text>
        <dbReference type="Rhea" id="RHEA:21240"/>
        <dbReference type="Rhea" id="RHEA-COMP:10131"/>
        <dbReference type="Rhea" id="RHEA-COMP:11537"/>
        <dbReference type="ChEBI" id="CHEBI:29950"/>
        <dbReference type="ChEBI" id="CHEBI:33019"/>
        <dbReference type="ChEBI" id="CHEBI:57533"/>
        <dbReference type="ChEBI" id="CHEBI:86021"/>
        <dbReference type="EC" id="2.5.1.59"/>
    </reaction>
</comment>
<dbReference type="OrthoDB" id="24893at2759"/>
<gene>
    <name evidence="17" type="ORF">LSTR_LSTR005734</name>
</gene>
<dbReference type="EC" id="2.5.1.59" evidence="4"/>
<dbReference type="GO" id="GO:0004662">
    <property type="term" value="F:CAAX-protein geranylgeranyltransferase activity"/>
    <property type="evidence" value="ECO:0007669"/>
    <property type="project" value="UniProtKB-EC"/>
</dbReference>
<comment type="subunit">
    <text evidence="14">Heterodimer of FNTA and PGGT1B. PGGT1B mediates interaction with substrate peptides.</text>
</comment>
<accession>A0A482XID8</accession>
<dbReference type="Pfam" id="PF00432">
    <property type="entry name" value="Prenyltrans"/>
    <property type="match status" value="1"/>
</dbReference>
<keyword evidence="7" id="KW-0808">Transferase</keyword>
<dbReference type="AlphaFoldDB" id="A0A482XID8"/>
<name>A0A482XID8_LAOST</name>
<keyword evidence="9" id="KW-0677">Repeat</keyword>
<dbReference type="SUPFAM" id="SSF48239">
    <property type="entry name" value="Terpenoid cyclases/Protein prenyltransferases"/>
    <property type="match status" value="1"/>
</dbReference>
<evidence type="ECO:0000256" key="13">
    <source>
        <dbReference type="ARBA" id="ARBA00050428"/>
    </source>
</evidence>
<evidence type="ECO:0000256" key="9">
    <source>
        <dbReference type="ARBA" id="ARBA00022737"/>
    </source>
</evidence>
<dbReference type="InterPro" id="IPR008930">
    <property type="entry name" value="Terpenoid_cyclase/PrenylTrfase"/>
</dbReference>
<comment type="caution">
    <text evidence="17">The sequence shown here is derived from an EMBL/GenBank/DDBJ whole genome shotgun (WGS) entry which is preliminary data.</text>
</comment>
<comment type="similarity">
    <text evidence="3">Belongs to the protein prenyltransferase subunit beta family.</text>
</comment>
<protein>
    <recommendedName>
        <fullName evidence="5">Geranylgeranyl transferase type-1 subunit beta</fullName>
        <ecNumber evidence="4">2.5.1.59</ecNumber>
    </recommendedName>
    <alternativeName>
        <fullName evidence="12">Geranylgeranyl transferase type I subunit beta</fullName>
    </alternativeName>
    <alternativeName>
        <fullName evidence="15">Type I protein geranyl-geranyltransferase subunit beta</fullName>
    </alternativeName>
</protein>
<sequence length="356" mass="39646">MPPDYAIVPLARKRHIKYLRYYLELLPARMSIYDSIRVSIAFFAISGLDVLNAIDTLDESKKKNICDWLYSLQVLPNGSGDCSSCGFQGSCTLVAPDLNYQEHISEYACGHLAMTYTALACLIILGDDLNRVDRTAVMMGVKSLQEQDGSFRSTKAGSENDMRFVYCASCICFMLKDWSGMDVDKTIDYIVKSMSYDFGFGQGPYLESHGGSTFCAVASLNLMGKLHDTFNSKQLAGLKRWAIMRQESGFQGRPNKEVDTCYSFWVGSTLKMLDMLKAVNFEENRNFVMSTQDAVVGGFAKFINTVPDPLHTYLGLSGLSLMGEEGLLSIHPALNITERAYSHLQSIHETWSDPAS</sequence>
<keyword evidence="18" id="KW-1185">Reference proteome</keyword>
<proteinExistence type="inferred from homology"/>
<evidence type="ECO:0000256" key="3">
    <source>
        <dbReference type="ARBA" id="ARBA00010497"/>
    </source>
</evidence>
<evidence type="ECO:0000259" key="16">
    <source>
        <dbReference type="Pfam" id="PF00432"/>
    </source>
</evidence>
<dbReference type="PANTHER" id="PTHR11774">
    <property type="entry name" value="GERANYLGERANYL TRANSFERASE TYPE BETA SUBUNIT"/>
    <property type="match status" value="1"/>
</dbReference>
<comment type="cofactor">
    <cofactor evidence="1">
        <name>Mg(2+)</name>
        <dbReference type="ChEBI" id="CHEBI:18420"/>
    </cofactor>
</comment>
<evidence type="ECO:0000256" key="8">
    <source>
        <dbReference type="ARBA" id="ARBA00022723"/>
    </source>
</evidence>
<evidence type="ECO:0000256" key="1">
    <source>
        <dbReference type="ARBA" id="ARBA00001946"/>
    </source>
</evidence>
<dbReference type="GO" id="GO:0005953">
    <property type="term" value="C:CAAX-protein geranylgeranyltransferase complex"/>
    <property type="evidence" value="ECO:0007669"/>
    <property type="project" value="InterPro"/>
</dbReference>
<evidence type="ECO:0000256" key="4">
    <source>
        <dbReference type="ARBA" id="ARBA00012700"/>
    </source>
</evidence>
<dbReference type="SMR" id="A0A482XID8"/>
<evidence type="ECO:0000313" key="17">
    <source>
        <dbReference type="EMBL" id="RZF45532.1"/>
    </source>
</evidence>
<evidence type="ECO:0000256" key="2">
    <source>
        <dbReference type="ARBA" id="ARBA00001947"/>
    </source>
</evidence>
<dbReference type="GO" id="GO:0046872">
    <property type="term" value="F:metal ion binding"/>
    <property type="evidence" value="ECO:0007669"/>
    <property type="project" value="UniProtKB-KW"/>
</dbReference>
<feature type="domain" description="Prenyltransferase alpha-alpha toroid" evidence="16">
    <location>
        <begin position="10"/>
        <end position="336"/>
    </location>
</feature>
<dbReference type="InParanoid" id="A0A482XID8"/>
<dbReference type="EMBL" id="QKKF02008850">
    <property type="protein sequence ID" value="RZF45532.1"/>
    <property type="molecule type" value="Genomic_DNA"/>
</dbReference>
<keyword evidence="10" id="KW-0862">Zinc</keyword>
<keyword evidence="11" id="KW-0460">Magnesium</keyword>
<evidence type="ECO:0000256" key="6">
    <source>
        <dbReference type="ARBA" id="ARBA00022602"/>
    </source>
</evidence>
<organism evidence="17 18">
    <name type="scientific">Laodelphax striatellus</name>
    <name type="common">Small brown planthopper</name>
    <name type="synonym">Delphax striatella</name>
    <dbReference type="NCBI Taxonomy" id="195883"/>
    <lineage>
        <taxon>Eukaryota</taxon>
        <taxon>Metazoa</taxon>
        <taxon>Ecdysozoa</taxon>
        <taxon>Arthropoda</taxon>
        <taxon>Hexapoda</taxon>
        <taxon>Insecta</taxon>
        <taxon>Pterygota</taxon>
        <taxon>Neoptera</taxon>
        <taxon>Paraneoptera</taxon>
        <taxon>Hemiptera</taxon>
        <taxon>Auchenorrhyncha</taxon>
        <taxon>Fulgoroidea</taxon>
        <taxon>Delphacidae</taxon>
        <taxon>Criomorphinae</taxon>
        <taxon>Laodelphax</taxon>
    </lineage>
</organism>
<evidence type="ECO:0000313" key="18">
    <source>
        <dbReference type="Proteomes" id="UP000291343"/>
    </source>
</evidence>
<dbReference type="CDD" id="cd02895">
    <property type="entry name" value="GGTase-I"/>
    <property type="match status" value="1"/>
</dbReference>
<evidence type="ECO:0000256" key="14">
    <source>
        <dbReference type="ARBA" id="ARBA00065714"/>
    </source>
</evidence>
<evidence type="ECO:0000256" key="15">
    <source>
        <dbReference type="ARBA" id="ARBA00078363"/>
    </source>
</evidence>
<evidence type="ECO:0000256" key="10">
    <source>
        <dbReference type="ARBA" id="ARBA00022833"/>
    </source>
</evidence>
<evidence type="ECO:0000256" key="7">
    <source>
        <dbReference type="ARBA" id="ARBA00022679"/>
    </source>
</evidence>
<dbReference type="Proteomes" id="UP000291343">
    <property type="component" value="Unassembled WGS sequence"/>
</dbReference>
<keyword evidence="6" id="KW-0637">Prenyltransferase</keyword>
<dbReference type="FunCoup" id="A0A482XID8">
    <property type="interactions" value="236"/>
</dbReference>
<evidence type="ECO:0000256" key="11">
    <source>
        <dbReference type="ARBA" id="ARBA00022842"/>
    </source>
</evidence>
<evidence type="ECO:0000256" key="12">
    <source>
        <dbReference type="ARBA" id="ARBA00031713"/>
    </source>
</evidence>
<dbReference type="Gene3D" id="1.50.10.20">
    <property type="match status" value="1"/>
</dbReference>
<dbReference type="InterPro" id="IPR041960">
    <property type="entry name" value="GGTase_I_beta"/>
</dbReference>
<dbReference type="PANTHER" id="PTHR11774:SF4">
    <property type="entry name" value="GERANYLGERANYL TRANSFERASE TYPE-1 SUBUNIT BETA"/>
    <property type="match status" value="1"/>
</dbReference>
<evidence type="ECO:0000256" key="5">
    <source>
        <dbReference type="ARBA" id="ARBA00020603"/>
    </source>
</evidence>
<keyword evidence="8" id="KW-0479">Metal-binding</keyword>